<dbReference type="EMBL" id="CP046956">
    <property type="protein sequence ID" value="QTM99006.1"/>
    <property type="molecule type" value="Genomic_DNA"/>
</dbReference>
<feature type="domain" description="N-acetyltransferase" evidence="1">
    <location>
        <begin position="1"/>
        <end position="145"/>
    </location>
</feature>
<protein>
    <submittedName>
        <fullName evidence="2">GNAT family N-acetyltransferase</fullName>
    </submittedName>
</protein>
<reference evidence="2 3" key="1">
    <citation type="submission" date="2019-12" db="EMBL/GenBank/DDBJ databases">
        <title>The whole genome sequencing of a strain isolated from a Mars analog, Dalangtan Playa.</title>
        <authorList>
            <person name="Huang T."/>
        </authorList>
    </citation>
    <scope>NUCLEOTIDE SEQUENCE [LARGE SCALE GENOMIC DNA]</scope>
    <source>
        <strain evidence="2 3">DP4-553-S</strain>
    </source>
</reference>
<evidence type="ECO:0000259" key="1">
    <source>
        <dbReference type="PROSITE" id="PS51186"/>
    </source>
</evidence>
<dbReference type="PANTHER" id="PTHR43617">
    <property type="entry name" value="L-AMINO ACID N-ACETYLTRANSFERASE"/>
    <property type="match status" value="1"/>
</dbReference>
<dbReference type="InterPro" id="IPR000182">
    <property type="entry name" value="GNAT_dom"/>
</dbReference>
<dbReference type="SUPFAM" id="SSF55729">
    <property type="entry name" value="Acyl-CoA N-acyltransferases (Nat)"/>
    <property type="match status" value="1"/>
</dbReference>
<evidence type="ECO:0000313" key="2">
    <source>
        <dbReference type="EMBL" id="QTM99006.1"/>
    </source>
</evidence>
<keyword evidence="3" id="KW-1185">Reference proteome</keyword>
<dbReference type="InterPro" id="IPR050276">
    <property type="entry name" value="MshD_Acetyltransferase"/>
</dbReference>
<dbReference type="InterPro" id="IPR016181">
    <property type="entry name" value="Acyl_CoA_acyltransferase"/>
</dbReference>
<dbReference type="CDD" id="cd04301">
    <property type="entry name" value="NAT_SF"/>
    <property type="match status" value="1"/>
</dbReference>
<accession>A0ABX7VQ34</accession>
<dbReference type="Pfam" id="PF00583">
    <property type="entry name" value="Acetyltransf_1"/>
    <property type="match status" value="1"/>
</dbReference>
<dbReference type="Proteomes" id="UP000665043">
    <property type="component" value="Chromosome"/>
</dbReference>
<dbReference type="PROSITE" id="PS51186">
    <property type="entry name" value="GNAT"/>
    <property type="match status" value="1"/>
</dbReference>
<evidence type="ECO:0000313" key="3">
    <source>
        <dbReference type="Proteomes" id="UP000665043"/>
    </source>
</evidence>
<dbReference type="Gene3D" id="3.40.630.30">
    <property type="match status" value="1"/>
</dbReference>
<gene>
    <name evidence="2" type="ORF">ERJ70_06625</name>
</gene>
<organism evidence="2 3">
    <name type="scientific">Sediminibacillus dalangtanensis</name>
    <dbReference type="NCBI Taxonomy" id="2729421"/>
    <lineage>
        <taxon>Bacteria</taxon>
        <taxon>Bacillati</taxon>
        <taxon>Bacillota</taxon>
        <taxon>Bacilli</taxon>
        <taxon>Bacillales</taxon>
        <taxon>Bacillaceae</taxon>
        <taxon>Sediminibacillus</taxon>
    </lineage>
</organism>
<sequence>MEIRKPDESEQELILSLSPQAVQEGTVGESAPDTDKAKKLIESVLQKGGCYWAAFEQDQLLGWSLVGKGKDSFTDRPFGFVYELFVLPGYRGKGIAEQLLNAVCDQLKSAGYPEVRLSVHAQNRAIELYQKMGFTEKTITMNREL</sequence>
<dbReference type="PANTHER" id="PTHR43617:SF34">
    <property type="entry name" value="PUTATIVE-RELATED"/>
    <property type="match status" value="1"/>
</dbReference>
<proteinExistence type="predicted"/>
<dbReference type="RefSeq" id="WP_209368084.1">
    <property type="nucleotide sequence ID" value="NZ_CP046956.1"/>
</dbReference>
<name>A0ABX7VQ34_9BACI</name>